<comment type="caution">
    <text evidence="1">The sequence shown here is derived from an EMBL/GenBank/DDBJ whole genome shotgun (WGS) entry which is preliminary data.</text>
</comment>
<dbReference type="EMBL" id="JAROCF010000001">
    <property type="protein sequence ID" value="MDN4613899.1"/>
    <property type="molecule type" value="Genomic_DNA"/>
</dbReference>
<reference evidence="1" key="1">
    <citation type="submission" date="2023-06" db="EMBL/GenBank/DDBJ databases">
        <title>MT1 and MT2 Draft Genomes of Novel Species.</title>
        <authorList>
            <person name="Venkateswaran K."/>
        </authorList>
    </citation>
    <scope>NUCLEOTIDE SEQUENCE</scope>
    <source>
        <strain evidence="1">F6_8S_P_1B</strain>
    </source>
</reference>
<dbReference type="RefSeq" id="WP_301210322.1">
    <property type="nucleotide sequence ID" value="NZ_JAROCF010000001.1"/>
</dbReference>
<evidence type="ECO:0000313" key="1">
    <source>
        <dbReference type="EMBL" id="MDN4613899.1"/>
    </source>
</evidence>
<organism evidence="1 2">
    <name type="scientific">Leifsonia williamsii</name>
    <dbReference type="NCBI Taxonomy" id="3035919"/>
    <lineage>
        <taxon>Bacteria</taxon>
        <taxon>Bacillati</taxon>
        <taxon>Actinomycetota</taxon>
        <taxon>Actinomycetes</taxon>
        <taxon>Micrococcales</taxon>
        <taxon>Microbacteriaceae</taxon>
        <taxon>Leifsonia</taxon>
    </lineage>
</organism>
<dbReference type="Proteomes" id="UP001174208">
    <property type="component" value="Unassembled WGS sequence"/>
</dbReference>
<gene>
    <name evidence="1" type="ORF">P5G50_05475</name>
</gene>
<proteinExistence type="predicted"/>
<protein>
    <recommendedName>
        <fullName evidence="3">TIGR03067 domain-containing protein</fullName>
    </recommendedName>
</protein>
<evidence type="ECO:0000313" key="2">
    <source>
        <dbReference type="Proteomes" id="UP001174208"/>
    </source>
</evidence>
<sequence>MPVVLAGVLIGSIVWLNRSVSVTRAEVVGVWESSGTGPKTKIVFGEDGTAEIFGGPLPPTGLQGDVQWTILQSGTETRILLTDSAEGGHLYAEPLGFSTVLVSYLGDPDQPGMRFVLSRVDNGG</sequence>
<keyword evidence="2" id="KW-1185">Reference proteome</keyword>
<accession>A0ABT8K8W0</accession>
<name>A0ABT8K8W0_9MICO</name>
<evidence type="ECO:0008006" key="3">
    <source>
        <dbReference type="Google" id="ProtNLM"/>
    </source>
</evidence>